<evidence type="ECO:0000313" key="5">
    <source>
        <dbReference type="Proteomes" id="UP000324632"/>
    </source>
</evidence>
<dbReference type="Pfam" id="PF00400">
    <property type="entry name" value="WD40"/>
    <property type="match status" value="2"/>
</dbReference>
<evidence type="ECO:0000256" key="3">
    <source>
        <dbReference type="SAM" id="MobiDB-lite"/>
    </source>
</evidence>
<feature type="repeat" description="WD" evidence="2">
    <location>
        <begin position="224"/>
        <end position="249"/>
    </location>
</feature>
<keyword evidence="5" id="KW-1185">Reference proteome</keyword>
<dbReference type="SMART" id="SM00320">
    <property type="entry name" value="WD40"/>
    <property type="match status" value="5"/>
</dbReference>
<organism evidence="4 5">
    <name type="scientific">Triplophysa tibetana</name>
    <dbReference type="NCBI Taxonomy" id="1572043"/>
    <lineage>
        <taxon>Eukaryota</taxon>
        <taxon>Metazoa</taxon>
        <taxon>Chordata</taxon>
        <taxon>Craniata</taxon>
        <taxon>Vertebrata</taxon>
        <taxon>Euteleostomi</taxon>
        <taxon>Actinopterygii</taxon>
        <taxon>Neopterygii</taxon>
        <taxon>Teleostei</taxon>
        <taxon>Ostariophysi</taxon>
        <taxon>Cypriniformes</taxon>
        <taxon>Nemacheilidae</taxon>
        <taxon>Triplophysa</taxon>
    </lineage>
</organism>
<dbReference type="PROSITE" id="PS50294">
    <property type="entry name" value="WD_REPEATS_REGION"/>
    <property type="match status" value="1"/>
</dbReference>
<comment type="caution">
    <text evidence="4">The sequence shown here is derived from an EMBL/GenBank/DDBJ whole genome shotgun (WGS) entry which is preliminary data.</text>
</comment>
<dbReference type="Proteomes" id="UP000324632">
    <property type="component" value="Chromosome 1"/>
</dbReference>
<dbReference type="SUPFAM" id="SSF50978">
    <property type="entry name" value="WD40 repeat-like"/>
    <property type="match status" value="1"/>
</dbReference>
<dbReference type="Gene3D" id="2.130.10.10">
    <property type="entry name" value="YVTN repeat-like/Quinoprotein amine dehydrogenase"/>
    <property type="match status" value="1"/>
</dbReference>
<sequence>MERGGNAAILPQKKTTLTSPYSHRHCYGTTRPSHHSFTTLPVTRILIADACTSSPPSSVPVYNTPFSLSQRQREPIIRIFAVDRSPPMRYISISKGGTLAVWNSRLNITKQLRDPGEKCVLMWGDESGSVNLLWFLQPSKGLFETKFTKQTASVPIFMPDICTHSEFVTFQNIPHIHSQPINRILYEHHGELIITSSESTGSSVVIIDVHQKRQKYTWRIKKGVKCFDFSSSHSLLVTAGVDPAVRMWNRYVTSQPIAVLRSHKTNVVDVAIHQPMSKIFSYAKDSVVNIWDIPSQQCVKTIDLKFPHLQAGRVLEHGPFPLLLSLTADPALLVTSREYIAMLRLHKTESDRKHYTCALYSPHLEQVWNALNGHNLHKLEAVSDTEVTGIICHHDNQLIATGWSRLIAQYNIGLSNEFVLFVNHSFMSYDDAQTSPTDNKPIEGEEDRQESRPIRNRLIEVLSTGVKVHGRPL</sequence>
<accession>A0A5A9PTA6</accession>
<dbReference type="InterPro" id="IPR036322">
    <property type="entry name" value="WD40_repeat_dom_sf"/>
</dbReference>
<gene>
    <name evidence="4" type="ORF">E1301_Tti010368</name>
</gene>
<dbReference type="EMBL" id="SOYY01000001">
    <property type="protein sequence ID" value="KAA0725470.1"/>
    <property type="molecule type" value="Genomic_DNA"/>
</dbReference>
<dbReference type="AlphaFoldDB" id="A0A5A9PTA6"/>
<proteinExistence type="predicted"/>
<dbReference type="PANTHER" id="PTHR44324:SF3">
    <property type="entry name" value="WD REPEAT-CONTAINING PROTEIN 49-LIKE"/>
    <property type="match status" value="1"/>
</dbReference>
<evidence type="ECO:0000313" key="4">
    <source>
        <dbReference type="EMBL" id="KAA0725470.1"/>
    </source>
</evidence>
<dbReference type="PROSITE" id="PS50082">
    <property type="entry name" value="WD_REPEATS_2"/>
    <property type="match status" value="2"/>
</dbReference>
<name>A0A5A9PTA6_9TELE</name>
<feature type="repeat" description="WD" evidence="2">
    <location>
        <begin position="260"/>
        <end position="301"/>
    </location>
</feature>
<dbReference type="InterPro" id="IPR001680">
    <property type="entry name" value="WD40_rpt"/>
</dbReference>
<dbReference type="PANTHER" id="PTHR44324">
    <property type="entry name" value="WD40 REPEAT DOMAIN 95"/>
    <property type="match status" value="1"/>
</dbReference>
<feature type="region of interest" description="Disordered" evidence="3">
    <location>
        <begin position="432"/>
        <end position="454"/>
    </location>
</feature>
<evidence type="ECO:0000256" key="2">
    <source>
        <dbReference type="PROSITE-ProRule" id="PRU00221"/>
    </source>
</evidence>
<protein>
    <submittedName>
        <fullName evidence="4">Uncharacterized protein</fullName>
    </submittedName>
</protein>
<keyword evidence="2" id="KW-0853">WD repeat</keyword>
<keyword evidence="1" id="KW-0677">Repeat</keyword>
<dbReference type="InterPro" id="IPR015943">
    <property type="entry name" value="WD40/YVTN_repeat-like_dom_sf"/>
</dbReference>
<evidence type="ECO:0000256" key="1">
    <source>
        <dbReference type="ARBA" id="ARBA00022737"/>
    </source>
</evidence>
<reference evidence="4 5" key="1">
    <citation type="journal article" date="2019" name="Mol. Ecol. Resour.">
        <title>Chromosome-level genome assembly of Triplophysa tibetana, a fish adapted to the harsh high-altitude environment of the Tibetan Plateau.</title>
        <authorList>
            <person name="Yang X."/>
            <person name="Liu H."/>
            <person name="Ma Z."/>
            <person name="Zou Y."/>
            <person name="Zou M."/>
            <person name="Mao Y."/>
            <person name="Li X."/>
            <person name="Wang H."/>
            <person name="Chen T."/>
            <person name="Wang W."/>
            <person name="Yang R."/>
        </authorList>
    </citation>
    <scope>NUCLEOTIDE SEQUENCE [LARGE SCALE GENOMIC DNA]</scope>
    <source>
        <strain evidence="4">TTIB1903HZAU</strain>
        <tissue evidence="4">Muscle</tissue>
    </source>
</reference>
<dbReference type="InterPro" id="IPR051242">
    <property type="entry name" value="WD-EF-hand_domain"/>
</dbReference>